<dbReference type="Gene3D" id="3.20.80.10">
    <property type="entry name" value="Regulatory factor, effector binding domain"/>
    <property type="match status" value="1"/>
</dbReference>
<feature type="compositionally biased region" description="Polar residues" evidence="1">
    <location>
        <begin position="175"/>
        <end position="192"/>
    </location>
</feature>
<dbReference type="InterPro" id="IPR011256">
    <property type="entry name" value="Reg_factor_effector_dom_sf"/>
</dbReference>
<evidence type="ECO:0000313" key="3">
    <source>
        <dbReference type="Proteomes" id="UP001060027"/>
    </source>
</evidence>
<feature type="compositionally biased region" description="Basic and acidic residues" evidence="1">
    <location>
        <begin position="222"/>
        <end position="232"/>
    </location>
</feature>
<protein>
    <submittedName>
        <fullName evidence="2">Uncharacterized protein</fullName>
    </submittedName>
</protein>
<organism evidence="2 3">
    <name type="scientific">Streptococcus toyakuensis</name>
    <dbReference type="NCBI Taxonomy" id="2819619"/>
    <lineage>
        <taxon>Bacteria</taxon>
        <taxon>Bacillati</taxon>
        <taxon>Bacillota</taxon>
        <taxon>Bacilli</taxon>
        <taxon>Lactobacillales</taxon>
        <taxon>Streptococcaceae</taxon>
        <taxon>Streptococcus</taxon>
        <taxon>Streptococcus mitis group</taxon>
    </lineage>
</organism>
<dbReference type="RefSeq" id="WP_084923551.1">
    <property type="nucleotide sequence ID" value="NZ_AP024523.1"/>
</dbReference>
<name>A0ABN6KNU6_9STRE</name>
<proteinExistence type="predicted"/>
<sequence length="232" mass="26831">MVATLPDYSGEFTYRICINNYSSDIDSSKYEFIELPKGEYIRLLLKGDKQKAVREGVEFVLANFNLSSNEYIEVFDYREIENQDFSMNMIFPIENEKSKSDKLIWKVKKLWEKSWIKFIFISVGVTITGIAAYKFYQGTSDIEVDDRLLNTTDDRFEKSSTASNGTLDSEHSDGEQLSASVTRDYTPNTVPAHSQRYHTKQGMKTIMKEPYSRGQSEEIEYDDCHKTDDSEV</sequence>
<keyword evidence="3" id="KW-1185">Reference proteome</keyword>
<evidence type="ECO:0000313" key="2">
    <source>
        <dbReference type="EMBL" id="BDB08250.1"/>
    </source>
</evidence>
<feature type="region of interest" description="Disordered" evidence="1">
    <location>
        <begin position="155"/>
        <end position="232"/>
    </location>
</feature>
<reference evidence="2" key="1">
    <citation type="journal article" date="2022" name="J Glob Antimicrob Resist">
        <title>Identification and characterisation of a novel multidrug-resistant streptococcus, Streptococcus toyakuensis sp. nov., from a blood sample.</title>
        <authorList>
            <person name="Wajima T."/>
            <person name="Hagimoto A."/>
            <person name="Tanaka E."/>
            <person name="Kawamura Y."/>
            <person name="Nakaminami H."/>
        </authorList>
    </citation>
    <scope>NUCLEOTIDE SEQUENCE</scope>
    <source>
        <strain evidence="2">TP1632</strain>
    </source>
</reference>
<accession>A0ABN6KNU6</accession>
<dbReference type="Proteomes" id="UP001060027">
    <property type="component" value="Chromosome"/>
</dbReference>
<gene>
    <name evidence="2" type="ORF">STYK_00640</name>
</gene>
<evidence type="ECO:0000256" key="1">
    <source>
        <dbReference type="SAM" id="MobiDB-lite"/>
    </source>
</evidence>
<dbReference type="EMBL" id="AP024523">
    <property type="protein sequence ID" value="BDB08250.1"/>
    <property type="molecule type" value="Genomic_DNA"/>
</dbReference>